<dbReference type="AlphaFoldDB" id="A0A0F9HI67"/>
<sequence length="223" mass="25366">MSDEDSDQEGQEFVDEEYLDDLKNRLKKAENKNLDLASGYSSTGLGQKDPNVIIYQLDASNLLESLKHFYKGDEIGFDAEGNEVWVAPTDPEAITLNNFGVNSLMEIVTKYINSNTKLSTYDETRIMEILGDLGEEMIMFIECNMQKIGMDTYFKKTKFRLIVVTTLHTIESTYRSALKGKTFEEINKARIDVNTGQPSLPYGNYPGGPSMIPQKKGFRWPWQ</sequence>
<name>A0A0F9HI67_9ZZZZ</name>
<proteinExistence type="predicted"/>
<dbReference type="EMBL" id="LAZR01016832">
    <property type="protein sequence ID" value="KKM02817.1"/>
    <property type="molecule type" value="Genomic_DNA"/>
</dbReference>
<comment type="caution">
    <text evidence="1">The sequence shown here is derived from an EMBL/GenBank/DDBJ whole genome shotgun (WGS) entry which is preliminary data.</text>
</comment>
<gene>
    <name evidence="1" type="ORF">LCGC14_1780650</name>
</gene>
<reference evidence="1" key="1">
    <citation type="journal article" date="2015" name="Nature">
        <title>Complex archaea that bridge the gap between prokaryotes and eukaryotes.</title>
        <authorList>
            <person name="Spang A."/>
            <person name="Saw J.H."/>
            <person name="Jorgensen S.L."/>
            <person name="Zaremba-Niedzwiedzka K."/>
            <person name="Martijn J."/>
            <person name="Lind A.E."/>
            <person name="van Eijk R."/>
            <person name="Schleper C."/>
            <person name="Guy L."/>
            <person name="Ettema T.J."/>
        </authorList>
    </citation>
    <scope>NUCLEOTIDE SEQUENCE</scope>
</reference>
<accession>A0A0F9HI67</accession>
<protein>
    <submittedName>
        <fullName evidence="1">Uncharacterized protein</fullName>
    </submittedName>
</protein>
<evidence type="ECO:0000313" key="1">
    <source>
        <dbReference type="EMBL" id="KKM02817.1"/>
    </source>
</evidence>
<organism evidence="1">
    <name type="scientific">marine sediment metagenome</name>
    <dbReference type="NCBI Taxonomy" id="412755"/>
    <lineage>
        <taxon>unclassified sequences</taxon>
        <taxon>metagenomes</taxon>
        <taxon>ecological metagenomes</taxon>
    </lineage>
</organism>